<feature type="region of interest" description="Disordered" evidence="1">
    <location>
        <begin position="1"/>
        <end position="20"/>
    </location>
</feature>
<reference evidence="2" key="1">
    <citation type="journal article" date="2022" name="Int. J. Mol. Sci.">
        <title>Draft Genome of Tanacetum Coccineum: Genomic Comparison of Closely Related Tanacetum-Family Plants.</title>
        <authorList>
            <person name="Yamashiro T."/>
            <person name="Shiraishi A."/>
            <person name="Nakayama K."/>
            <person name="Satake H."/>
        </authorList>
    </citation>
    <scope>NUCLEOTIDE SEQUENCE</scope>
</reference>
<reference evidence="2" key="2">
    <citation type="submission" date="2022-01" db="EMBL/GenBank/DDBJ databases">
        <authorList>
            <person name="Yamashiro T."/>
            <person name="Shiraishi A."/>
            <person name="Satake H."/>
            <person name="Nakayama K."/>
        </authorList>
    </citation>
    <scope>NUCLEOTIDE SEQUENCE</scope>
</reference>
<organism evidence="2 3">
    <name type="scientific">Tanacetum coccineum</name>
    <dbReference type="NCBI Taxonomy" id="301880"/>
    <lineage>
        <taxon>Eukaryota</taxon>
        <taxon>Viridiplantae</taxon>
        <taxon>Streptophyta</taxon>
        <taxon>Embryophyta</taxon>
        <taxon>Tracheophyta</taxon>
        <taxon>Spermatophyta</taxon>
        <taxon>Magnoliopsida</taxon>
        <taxon>eudicotyledons</taxon>
        <taxon>Gunneridae</taxon>
        <taxon>Pentapetalae</taxon>
        <taxon>asterids</taxon>
        <taxon>campanulids</taxon>
        <taxon>Asterales</taxon>
        <taxon>Asteraceae</taxon>
        <taxon>Asteroideae</taxon>
        <taxon>Anthemideae</taxon>
        <taxon>Anthemidinae</taxon>
        <taxon>Tanacetum</taxon>
    </lineage>
</organism>
<evidence type="ECO:0000256" key="1">
    <source>
        <dbReference type="SAM" id="MobiDB-lite"/>
    </source>
</evidence>
<dbReference type="Proteomes" id="UP001151760">
    <property type="component" value="Unassembled WGS sequence"/>
</dbReference>
<protein>
    <recommendedName>
        <fullName evidence="4">MAK10-like protein</fullName>
    </recommendedName>
</protein>
<comment type="caution">
    <text evidence="2">The sequence shown here is derived from an EMBL/GenBank/DDBJ whole genome shotgun (WGS) entry which is preliminary data.</text>
</comment>
<evidence type="ECO:0008006" key="4">
    <source>
        <dbReference type="Google" id="ProtNLM"/>
    </source>
</evidence>
<proteinExistence type="predicted"/>
<accession>A0ABQ4XQH0</accession>
<gene>
    <name evidence="2" type="ORF">Tco_0682108</name>
</gene>
<sequence length="224" mass="25640">MGYTTTGAKKPTASDKIGPSRNDEEIEWLDIEEPLDLVDTRYKFTANAYIDVDLPMNTMSLAYYNSIRKNGYEYKGRNFIGLGRDMHVFIRNMSYILDFTILENIETNIDPSLSHVIFGRCFIEITCLAINRKQGLMTFTDGIKEITFKTPYKDLKRSELSSEGHDLLSSRIILSEDDYNRGCRKPSDLEDGFYKDTSKLGLEYVTIMDDEGEVILDEKKLGSS</sequence>
<name>A0ABQ4XQH0_9ASTR</name>
<evidence type="ECO:0000313" key="2">
    <source>
        <dbReference type="EMBL" id="GJS67544.1"/>
    </source>
</evidence>
<dbReference type="EMBL" id="BQNB010009725">
    <property type="protein sequence ID" value="GJS67544.1"/>
    <property type="molecule type" value="Genomic_DNA"/>
</dbReference>
<keyword evidence="3" id="KW-1185">Reference proteome</keyword>
<evidence type="ECO:0000313" key="3">
    <source>
        <dbReference type="Proteomes" id="UP001151760"/>
    </source>
</evidence>